<comment type="function">
    <text evidence="6">The RuvA-RuvB-RuvC complex processes Holliday junction (HJ) DNA during genetic recombination and DNA repair, while the RuvA-RuvB complex plays an important role in the rescue of blocked DNA replication forks via replication fork reversal (RFR). RuvA specifically binds to HJ cruciform DNA, conferring on it an open structure. The RuvB hexamer acts as an ATP-dependent pump, pulling dsDNA into and through the RuvAB complex. HJ branch migration allows RuvC to scan DNA until it finds its consensus sequence, where it cleaves and resolves the cruciform DNA.</text>
</comment>
<evidence type="ECO:0000313" key="9">
    <source>
        <dbReference type="EMBL" id="NFV79311.1"/>
    </source>
</evidence>
<dbReference type="GO" id="GO:0005737">
    <property type="term" value="C:cytoplasm"/>
    <property type="evidence" value="ECO:0007669"/>
    <property type="project" value="UniProtKB-SubCell"/>
</dbReference>
<dbReference type="Gene3D" id="2.40.50.140">
    <property type="entry name" value="Nucleic acid-binding proteins"/>
    <property type="match status" value="1"/>
</dbReference>
<dbReference type="InterPro" id="IPR000085">
    <property type="entry name" value="RuvA"/>
</dbReference>
<comment type="domain">
    <text evidence="6">Has three domains with a flexible linker between the domains II and III and assumes an 'L' shape. Domain III is highly mobile and contacts RuvB.</text>
</comment>
<evidence type="ECO:0000256" key="5">
    <source>
        <dbReference type="ARBA" id="ARBA00023204"/>
    </source>
</evidence>
<evidence type="ECO:0000259" key="8">
    <source>
        <dbReference type="Pfam" id="PF07499"/>
    </source>
</evidence>
<feature type="domain" description="Holliday junction DNA helicase RuvA C-terminal" evidence="8">
    <location>
        <begin position="161"/>
        <end position="206"/>
    </location>
</feature>
<dbReference type="SUPFAM" id="SSF47781">
    <property type="entry name" value="RuvA domain 2-like"/>
    <property type="match status" value="1"/>
</dbReference>
<keyword evidence="5 6" id="KW-0234">DNA repair</keyword>
<dbReference type="SUPFAM" id="SSF50249">
    <property type="entry name" value="Nucleic acid-binding proteins"/>
    <property type="match status" value="1"/>
</dbReference>
<dbReference type="GO" id="GO:0006281">
    <property type="term" value="P:DNA repair"/>
    <property type="evidence" value="ECO:0007669"/>
    <property type="project" value="UniProtKB-UniRule"/>
</dbReference>
<dbReference type="GO" id="GO:0006310">
    <property type="term" value="P:DNA recombination"/>
    <property type="evidence" value="ECO:0007669"/>
    <property type="project" value="UniProtKB-UniRule"/>
</dbReference>
<dbReference type="InterPro" id="IPR013849">
    <property type="entry name" value="DNA_helicase_Holl-junc_RuvA_I"/>
</dbReference>
<dbReference type="GO" id="GO:0048476">
    <property type="term" value="C:Holliday junction resolvase complex"/>
    <property type="evidence" value="ECO:0007669"/>
    <property type="project" value="UniProtKB-UniRule"/>
</dbReference>
<dbReference type="HAMAP" id="MF_00031">
    <property type="entry name" value="DNA_HJ_migration_RuvA"/>
    <property type="match status" value="1"/>
</dbReference>
<keyword evidence="3 6" id="KW-0238">DNA-binding</keyword>
<accession>A0A7C9UXT0</accession>
<dbReference type="RefSeq" id="WP_163675459.1">
    <property type="nucleotide sequence ID" value="NZ_JAAIYP010000026.1"/>
</dbReference>
<comment type="subunit">
    <text evidence="6">Homotetramer. Forms an RuvA(8)-RuvB(12)-Holliday junction (HJ) complex. HJ DNA is sandwiched between 2 RuvA tetramers; dsDNA enters through RuvA and exits via RuvB. An RuvB hexamer assembles on each DNA strand where it exits the tetramer. Each RuvB hexamer is contacted by two RuvA subunits (via domain III) on 2 adjacent RuvB subunits; this complex drives branch migration. In the full resolvosome a probable DNA-RuvA(4)-RuvB(12)-RuvC(2) complex forms which resolves the HJ.</text>
</comment>
<dbReference type="SUPFAM" id="SSF46929">
    <property type="entry name" value="DNA helicase RuvA subunit, C-terminal domain"/>
    <property type="match status" value="1"/>
</dbReference>
<keyword evidence="2 6" id="KW-0227">DNA damage</keyword>
<evidence type="ECO:0000256" key="1">
    <source>
        <dbReference type="ARBA" id="ARBA00022490"/>
    </source>
</evidence>
<dbReference type="GO" id="GO:0000400">
    <property type="term" value="F:four-way junction DNA binding"/>
    <property type="evidence" value="ECO:0007669"/>
    <property type="project" value="UniProtKB-UniRule"/>
</dbReference>
<dbReference type="EMBL" id="JAAIYP010000026">
    <property type="protein sequence ID" value="NFV79311.1"/>
    <property type="molecule type" value="Genomic_DNA"/>
</dbReference>
<gene>
    <name evidence="6 9" type="primary">ruvA</name>
    <name evidence="9" type="ORF">G4223_04205</name>
</gene>
<reference evidence="9 10" key="1">
    <citation type="submission" date="2020-02" db="EMBL/GenBank/DDBJ databases">
        <authorList>
            <person name="Dziuba M."/>
            <person name="Kuznetsov B."/>
            <person name="Mardanov A."/>
            <person name="Ravin N."/>
            <person name="Grouzdev D."/>
        </authorList>
    </citation>
    <scope>NUCLEOTIDE SEQUENCE [LARGE SCALE GENOMIC DNA]</scope>
    <source>
        <strain evidence="9 10">SpK</strain>
    </source>
</reference>
<dbReference type="AlphaFoldDB" id="A0A7C9UXT0"/>
<feature type="domain" description="DNA helicase Holliday junction RuvA type" evidence="7">
    <location>
        <begin position="1"/>
        <end position="61"/>
    </location>
</feature>
<organism evidence="9 10">
    <name type="scientific">Magnetospirillum aberrantis SpK</name>
    <dbReference type="NCBI Taxonomy" id="908842"/>
    <lineage>
        <taxon>Bacteria</taxon>
        <taxon>Pseudomonadati</taxon>
        <taxon>Pseudomonadota</taxon>
        <taxon>Alphaproteobacteria</taxon>
        <taxon>Rhodospirillales</taxon>
        <taxon>Rhodospirillaceae</taxon>
        <taxon>Magnetospirillum</taxon>
    </lineage>
</organism>
<evidence type="ECO:0000256" key="4">
    <source>
        <dbReference type="ARBA" id="ARBA00023172"/>
    </source>
</evidence>
<comment type="caution">
    <text evidence="6">Lacks conserved residue(s) required for the propagation of feature annotation.</text>
</comment>
<dbReference type="InterPro" id="IPR010994">
    <property type="entry name" value="RuvA_2-like"/>
</dbReference>
<dbReference type="InterPro" id="IPR036267">
    <property type="entry name" value="RuvA_C_sf"/>
</dbReference>
<dbReference type="Gene3D" id="1.10.8.10">
    <property type="entry name" value="DNA helicase RuvA subunit, C-terminal domain"/>
    <property type="match status" value="1"/>
</dbReference>
<dbReference type="GO" id="GO:0009378">
    <property type="term" value="F:four-way junction helicase activity"/>
    <property type="evidence" value="ECO:0007669"/>
    <property type="project" value="InterPro"/>
</dbReference>
<dbReference type="Pfam" id="PF07499">
    <property type="entry name" value="RuvA_C"/>
    <property type="match status" value="1"/>
</dbReference>
<feature type="region of interest" description="Domain III" evidence="6">
    <location>
        <begin position="152"/>
        <end position="212"/>
    </location>
</feature>
<evidence type="ECO:0000313" key="10">
    <source>
        <dbReference type="Proteomes" id="UP000480684"/>
    </source>
</evidence>
<sequence>MIAKLKGLVDSVGDDFAVIDVGGVGYLVFCSAKTLGKLAVGQAAALHVETHVREDHIHLYGFLEVAEREWFNLLTTVQGVGAKVGLAILSAVTPEQLLQTIAAQDKTTLTRANGVGPKLAVRILTELKDKAGKIALGGFAPQAAAAAVAGAAPILAEAGGVMEDAISALVNLGYRRLEAFEAVGKVARDNDDADSSTLIRLALRQLGKDLAR</sequence>
<evidence type="ECO:0000259" key="7">
    <source>
        <dbReference type="Pfam" id="PF01330"/>
    </source>
</evidence>
<dbReference type="Pfam" id="PF01330">
    <property type="entry name" value="RuvA_N"/>
    <property type="match status" value="1"/>
</dbReference>
<dbReference type="Gene3D" id="1.10.150.20">
    <property type="entry name" value="5' to 3' exonuclease, C-terminal subdomain"/>
    <property type="match status" value="1"/>
</dbReference>
<dbReference type="Pfam" id="PF14520">
    <property type="entry name" value="HHH_5"/>
    <property type="match status" value="1"/>
</dbReference>
<dbReference type="NCBIfam" id="TIGR00084">
    <property type="entry name" value="ruvA"/>
    <property type="match status" value="1"/>
</dbReference>
<evidence type="ECO:0000256" key="3">
    <source>
        <dbReference type="ARBA" id="ARBA00023125"/>
    </source>
</evidence>
<evidence type="ECO:0000256" key="2">
    <source>
        <dbReference type="ARBA" id="ARBA00022763"/>
    </source>
</evidence>
<keyword evidence="1 6" id="KW-0963">Cytoplasm</keyword>
<comment type="similarity">
    <text evidence="6">Belongs to the RuvA family.</text>
</comment>
<comment type="caution">
    <text evidence="9">The sequence shown here is derived from an EMBL/GenBank/DDBJ whole genome shotgun (WGS) entry which is preliminary data.</text>
</comment>
<keyword evidence="10" id="KW-1185">Reference proteome</keyword>
<dbReference type="Proteomes" id="UP000480684">
    <property type="component" value="Unassembled WGS sequence"/>
</dbReference>
<dbReference type="GO" id="GO:0009379">
    <property type="term" value="C:Holliday junction helicase complex"/>
    <property type="evidence" value="ECO:0007669"/>
    <property type="project" value="InterPro"/>
</dbReference>
<protein>
    <recommendedName>
        <fullName evidence="6">Holliday junction branch migration complex subunit RuvA</fullName>
    </recommendedName>
</protein>
<dbReference type="InterPro" id="IPR012340">
    <property type="entry name" value="NA-bd_OB-fold"/>
</dbReference>
<keyword evidence="4 6" id="KW-0233">DNA recombination</keyword>
<comment type="subcellular location">
    <subcellularLocation>
        <location evidence="6">Cytoplasm</location>
    </subcellularLocation>
</comment>
<dbReference type="InterPro" id="IPR011114">
    <property type="entry name" value="RuvA_C"/>
</dbReference>
<dbReference type="GO" id="GO:0005524">
    <property type="term" value="F:ATP binding"/>
    <property type="evidence" value="ECO:0007669"/>
    <property type="project" value="InterPro"/>
</dbReference>
<proteinExistence type="inferred from homology"/>
<name>A0A7C9UXT0_9PROT</name>
<dbReference type="CDD" id="cd14332">
    <property type="entry name" value="UBA_RuvA_C"/>
    <property type="match status" value="1"/>
</dbReference>
<evidence type="ECO:0000256" key="6">
    <source>
        <dbReference type="HAMAP-Rule" id="MF_00031"/>
    </source>
</evidence>